<organism evidence="1">
    <name type="scientific">bioreactor metagenome</name>
    <dbReference type="NCBI Taxonomy" id="1076179"/>
    <lineage>
        <taxon>unclassified sequences</taxon>
        <taxon>metagenomes</taxon>
        <taxon>ecological metagenomes</taxon>
    </lineage>
</organism>
<keyword evidence="1" id="KW-0456">Lyase</keyword>
<dbReference type="Pfam" id="PF06314">
    <property type="entry name" value="ADC"/>
    <property type="match status" value="1"/>
</dbReference>
<proteinExistence type="predicted"/>
<dbReference type="GO" id="GO:0047602">
    <property type="term" value="F:acetoacetate decarboxylase activity"/>
    <property type="evidence" value="ECO:0007669"/>
    <property type="project" value="UniProtKB-EC"/>
</dbReference>
<dbReference type="InterPro" id="IPR010451">
    <property type="entry name" value="Acetoacetate_decarboxylase"/>
</dbReference>
<reference evidence="1" key="1">
    <citation type="submission" date="2019-08" db="EMBL/GenBank/DDBJ databases">
        <authorList>
            <person name="Kucharzyk K."/>
            <person name="Murdoch R.W."/>
            <person name="Higgins S."/>
            <person name="Loffler F."/>
        </authorList>
    </citation>
    <scope>NUCLEOTIDE SEQUENCE</scope>
</reference>
<protein>
    <submittedName>
        <fullName evidence="1">Putative acetoacetate decarboxylase</fullName>
        <ecNumber evidence="1">4.1.1.4</ecNumber>
    </submittedName>
</protein>
<name>A0A645C4X3_9ZZZZ</name>
<evidence type="ECO:0000313" key="1">
    <source>
        <dbReference type="EMBL" id="MPM72679.1"/>
    </source>
</evidence>
<comment type="caution">
    <text evidence="1">The sequence shown here is derived from an EMBL/GenBank/DDBJ whole genome shotgun (WGS) entry which is preliminary data.</text>
</comment>
<dbReference type="AlphaFoldDB" id="A0A645C4X3"/>
<gene>
    <name evidence="1" type="primary">adc_1</name>
    <name evidence="1" type="ORF">SDC9_119655</name>
</gene>
<dbReference type="SUPFAM" id="SSF160104">
    <property type="entry name" value="Acetoacetate decarboxylase-like"/>
    <property type="match status" value="1"/>
</dbReference>
<dbReference type="EC" id="4.1.1.4" evidence="1"/>
<dbReference type="InterPro" id="IPR023375">
    <property type="entry name" value="ADC_dom_sf"/>
</dbReference>
<sequence length="242" mass="27397">MIKKENWGFTNPVVADLYGSPPLVWKDMDVHLVVYETDIENVERVIPEPLKARTNKVIVWHSQFTLGTTQGAFRETALYVQVEYNGIEADYEPFLYVNNHLPLTGGREIWGYQKKMAQIEITPDMEAVRAETTRLNHQIIKALVVPRYNASMDEIPWSTGGVFSLKYIPSAEEGGEPIRELVLTPGEFTAQEGKFFGGPASVTFERSEIDPTYILEPKKVLGGFYGKGDLYLPFGKIITNYK</sequence>
<dbReference type="Gene3D" id="2.40.400.10">
    <property type="entry name" value="Acetoacetate decarboxylase-like"/>
    <property type="match status" value="1"/>
</dbReference>
<accession>A0A645C4X3</accession>
<dbReference type="EMBL" id="VSSQ01024889">
    <property type="protein sequence ID" value="MPM72679.1"/>
    <property type="molecule type" value="Genomic_DNA"/>
</dbReference>